<proteinExistence type="predicted"/>
<dbReference type="EMBL" id="JBBXMP010000153">
    <property type="protein sequence ID" value="KAL0060979.1"/>
    <property type="molecule type" value="Genomic_DNA"/>
</dbReference>
<keyword evidence="2" id="KW-1185">Reference proteome</keyword>
<reference evidence="1 2" key="1">
    <citation type="submission" date="2024-05" db="EMBL/GenBank/DDBJ databases">
        <title>A draft genome resource for the thread blight pathogen Marasmius tenuissimus strain MS-2.</title>
        <authorList>
            <person name="Yulfo-Soto G.E."/>
            <person name="Baruah I.K."/>
            <person name="Amoako-Attah I."/>
            <person name="Bukari Y."/>
            <person name="Meinhardt L.W."/>
            <person name="Bailey B.A."/>
            <person name="Cohen S.P."/>
        </authorList>
    </citation>
    <scope>NUCLEOTIDE SEQUENCE [LARGE SCALE GENOMIC DNA]</scope>
    <source>
        <strain evidence="1 2">MS-2</strain>
    </source>
</reference>
<gene>
    <name evidence="1" type="ORF">AAF712_012210</name>
</gene>
<evidence type="ECO:0000313" key="1">
    <source>
        <dbReference type="EMBL" id="KAL0060979.1"/>
    </source>
</evidence>
<organism evidence="1 2">
    <name type="scientific">Marasmius tenuissimus</name>
    <dbReference type="NCBI Taxonomy" id="585030"/>
    <lineage>
        <taxon>Eukaryota</taxon>
        <taxon>Fungi</taxon>
        <taxon>Dikarya</taxon>
        <taxon>Basidiomycota</taxon>
        <taxon>Agaricomycotina</taxon>
        <taxon>Agaricomycetes</taxon>
        <taxon>Agaricomycetidae</taxon>
        <taxon>Agaricales</taxon>
        <taxon>Marasmiineae</taxon>
        <taxon>Marasmiaceae</taxon>
        <taxon>Marasmius</taxon>
    </lineage>
</organism>
<sequence>MALFDGVENKASARTPGSFNLGHVGVATITISEGITSSEIQTSLFNWDATRYYDVPGSAELPSFSGAVFKIDFEPYIFLLHLSRVCLLSSTSILNLVSFLSQINPCTRCIFVMDVPDSNNLRLHTICSTTPPKEASLSDFGYAAAPALGLYLEQCKDLSADEKRRARREFLKLIWSCWSEVWEGNVEYGDRKLTTIQKSLLTDIVSHITSEYDIHCYYVQIGRKTDALIGNNNPWNEIMRAAIHESHFARWADPEYVLSICLPAPPATPVNNSQYANLPWEEAWQAMIQEYMVDWGTRASNETFEEQERKRTGEIPRGDWEFMFQ</sequence>
<accession>A0ABR2ZIE7</accession>
<name>A0ABR2ZIE7_9AGAR</name>
<comment type="caution">
    <text evidence="1">The sequence shown here is derived from an EMBL/GenBank/DDBJ whole genome shotgun (WGS) entry which is preliminary data.</text>
</comment>
<evidence type="ECO:0000313" key="2">
    <source>
        <dbReference type="Proteomes" id="UP001437256"/>
    </source>
</evidence>
<dbReference type="Proteomes" id="UP001437256">
    <property type="component" value="Unassembled WGS sequence"/>
</dbReference>
<protein>
    <submittedName>
        <fullName evidence="1">Uncharacterized protein</fullName>
    </submittedName>
</protein>